<dbReference type="Proteomes" id="UP000241421">
    <property type="component" value="Unassembled WGS sequence"/>
</dbReference>
<name>A0A2U2HGZ6_9BURK</name>
<feature type="transmembrane region" description="Helical" evidence="1">
    <location>
        <begin position="12"/>
        <end position="32"/>
    </location>
</feature>
<keyword evidence="1" id="KW-0472">Membrane</keyword>
<evidence type="ECO:0000313" key="3">
    <source>
        <dbReference type="EMBL" id="PWF44691.1"/>
    </source>
</evidence>
<dbReference type="GO" id="GO:0000155">
    <property type="term" value="F:phosphorelay sensor kinase activity"/>
    <property type="evidence" value="ECO:0007669"/>
    <property type="project" value="InterPro"/>
</dbReference>
<proteinExistence type="predicted"/>
<dbReference type="OrthoDB" id="2514702at2"/>
<accession>A0A2U2HGZ6</accession>
<dbReference type="GO" id="GO:0016020">
    <property type="term" value="C:membrane"/>
    <property type="evidence" value="ECO:0007669"/>
    <property type="project" value="InterPro"/>
</dbReference>
<dbReference type="Gene3D" id="3.30.565.10">
    <property type="entry name" value="Histidine kinase-like ATPase, C-terminal domain"/>
    <property type="match status" value="1"/>
</dbReference>
<dbReference type="InterPro" id="IPR036890">
    <property type="entry name" value="HATPase_C_sf"/>
</dbReference>
<dbReference type="InterPro" id="IPR050640">
    <property type="entry name" value="Bact_2-comp_sensor_kinase"/>
</dbReference>
<feature type="transmembrane region" description="Helical" evidence="1">
    <location>
        <begin position="103"/>
        <end position="129"/>
    </location>
</feature>
<keyword evidence="1" id="KW-1133">Transmembrane helix</keyword>
<reference evidence="3 4" key="1">
    <citation type="submission" date="2018-04" db="EMBL/GenBank/DDBJ databases">
        <title>Massilia violaceinigra sp. nov., a novel purple-pigmented bacterium isolated from Tianshan glacier, Xinjiang, China.</title>
        <authorList>
            <person name="Wang H."/>
        </authorList>
    </citation>
    <scope>NUCLEOTIDE SEQUENCE [LARGE SCALE GENOMIC DNA]</scope>
    <source>
        <strain evidence="3 4">B448-2</strain>
    </source>
</reference>
<dbReference type="EMBL" id="PXWF02000263">
    <property type="protein sequence ID" value="PWF44691.1"/>
    <property type="molecule type" value="Genomic_DNA"/>
</dbReference>
<evidence type="ECO:0000256" key="1">
    <source>
        <dbReference type="SAM" id="Phobius"/>
    </source>
</evidence>
<dbReference type="AlphaFoldDB" id="A0A2U2HGZ6"/>
<feature type="transmembrane region" description="Helical" evidence="1">
    <location>
        <begin position="69"/>
        <end position="91"/>
    </location>
</feature>
<comment type="caution">
    <text evidence="3">The sequence shown here is derived from an EMBL/GenBank/DDBJ whole genome shotgun (WGS) entry which is preliminary data.</text>
</comment>
<dbReference type="InterPro" id="IPR010559">
    <property type="entry name" value="Sig_transdc_His_kin_internal"/>
</dbReference>
<dbReference type="Pfam" id="PF06580">
    <property type="entry name" value="His_kinase"/>
    <property type="match status" value="1"/>
</dbReference>
<dbReference type="PANTHER" id="PTHR34220">
    <property type="entry name" value="SENSOR HISTIDINE KINASE YPDA"/>
    <property type="match status" value="1"/>
</dbReference>
<keyword evidence="1" id="KW-0812">Transmembrane</keyword>
<dbReference type="SUPFAM" id="SSF55874">
    <property type="entry name" value="ATPase domain of HSP90 chaperone/DNA topoisomerase II/histidine kinase"/>
    <property type="match status" value="1"/>
</dbReference>
<evidence type="ECO:0000259" key="2">
    <source>
        <dbReference type="Pfam" id="PF06580"/>
    </source>
</evidence>
<feature type="domain" description="Signal transduction histidine kinase internal region" evidence="2">
    <location>
        <begin position="155"/>
        <end position="234"/>
    </location>
</feature>
<sequence>MLRLRLPPPIYWGAWALACLYNFSLNFASAYWKTVLVFSVSHFAVWALVGILAMPLMRRYPVRRHWRAWLFHLVVGALFTQFVITLGHLVFFEITGTGARLSFLSVMQVAFETCFHLGMLTYFCFLGVVQMHDAQKLSRQRELQVAEHKAALVHAQLQSLKIQLQPHFLFNTLHAIASLMHYDVDTADRMLNRLSELLRISLQEVGSPVVTLRQEIGFIEAYLDIEKIRFEERLRISWHIPDALLGFEIPPFILQPLVENAIKYGVAPRGDGGSIAIRAHADGHDMLLEVEDDAPATLEAQKGFGIGLRNTRERLDALYGGGKHFDLIRENTRTIARLRIPQAALGERAYA</sequence>
<protein>
    <recommendedName>
        <fullName evidence="2">Signal transduction histidine kinase internal region domain-containing protein</fullName>
    </recommendedName>
</protein>
<evidence type="ECO:0000313" key="4">
    <source>
        <dbReference type="Proteomes" id="UP000241421"/>
    </source>
</evidence>
<keyword evidence="4" id="KW-1185">Reference proteome</keyword>
<dbReference type="PROSITE" id="PS51257">
    <property type="entry name" value="PROKAR_LIPOPROTEIN"/>
    <property type="match status" value="1"/>
</dbReference>
<organism evidence="3 4">
    <name type="scientific">Massilia glaciei</name>
    <dbReference type="NCBI Taxonomy" id="1524097"/>
    <lineage>
        <taxon>Bacteria</taxon>
        <taxon>Pseudomonadati</taxon>
        <taxon>Pseudomonadota</taxon>
        <taxon>Betaproteobacteria</taxon>
        <taxon>Burkholderiales</taxon>
        <taxon>Oxalobacteraceae</taxon>
        <taxon>Telluria group</taxon>
        <taxon>Massilia</taxon>
    </lineage>
</organism>
<dbReference type="PANTHER" id="PTHR34220:SF7">
    <property type="entry name" value="SENSOR HISTIDINE KINASE YPDA"/>
    <property type="match status" value="1"/>
</dbReference>
<feature type="transmembrane region" description="Helical" evidence="1">
    <location>
        <begin position="38"/>
        <end position="57"/>
    </location>
</feature>
<gene>
    <name evidence="3" type="ORF">C7C56_019030</name>
</gene>